<evidence type="ECO:0000313" key="2">
    <source>
        <dbReference type="Proteomes" id="UP000060787"/>
    </source>
</evidence>
<sequence>MSYPDCQYSHVTWVRKDSAAFKALSEGLKNPHTAPGAVTTFLTNMTAAHKAFKQGLHPHADVMALLRAYQDTTGIISTREFTLPDIPSNPNDPGNSFATDLIEGIAGAASTEIGIGISLYTLVLDLIELFDIKLHLQGLLFNTAATDLENINFHFGPNGIANMLPLSTTIPAAKSIMNPVDKKNYDCVGFTVFGGVGYQSLEGFYIAVTTQRKEDDPPPMYCQYYAQDRGIAPGFDDRNHAPLREVFYEAKVTGVMVQQVSNPNGIVAIVYG</sequence>
<accession>A0A0S2FH36</accession>
<gene>
    <name evidence="1" type="ORF">LA76x_4738</name>
</gene>
<dbReference type="Proteomes" id="UP000060787">
    <property type="component" value="Chromosome"/>
</dbReference>
<dbReference type="EMBL" id="CP011129">
    <property type="protein sequence ID" value="ALN82841.1"/>
    <property type="molecule type" value="Genomic_DNA"/>
</dbReference>
<dbReference type="RefSeq" id="WP_057919451.1">
    <property type="nucleotide sequence ID" value="NZ_CP011129.1"/>
</dbReference>
<proteinExistence type="predicted"/>
<reference evidence="1 2" key="1">
    <citation type="journal article" date="2015" name="BMC Genomics">
        <title>Comparative genomics and metabolic profiling of the genus Lysobacter.</title>
        <authorList>
            <person name="de Bruijn I."/>
            <person name="Cheng X."/>
            <person name="de Jager V."/>
            <person name="Exposito R.G."/>
            <person name="Watrous J."/>
            <person name="Patel N."/>
            <person name="Postma J."/>
            <person name="Dorrestein P.C."/>
            <person name="Kobayashi D."/>
            <person name="Raaijmakers J.M."/>
        </authorList>
    </citation>
    <scope>NUCLEOTIDE SEQUENCE [LARGE SCALE GENOMIC DNA]</scope>
    <source>
        <strain evidence="1 2">76</strain>
    </source>
</reference>
<organism evidence="1 2">
    <name type="scientific">Lysobacter antibioticus</name>
    <dbReference type="NCBI Taxonomy" id="84531"/>
    <lineage>
        <taxon>Bacteria</taxon>
        <taxon>Pseudomonadati</taxon>
        <taxon>Pseudomonadota</taxon>
        <taxon>Gammaproteobacteria</taxon>
        <taxon>Lysobacterales</taxon>
        <taxon>Lysobacteraceae</taxon>
        <taxon>Lysobacter</taxon>
    </lineage>
</organism>
<evidence type="ECO:0000313" key="1">
    <source>
        <dbReference type="EMBL" id="ALN82841.1"/>
    </source>
</evidence>
<dbReference type="KEGG" id="lab:LA76x_4738"/>
<dbReference type="PATRIC" id="fig|84531.8.peg.4731"/>
<protein>
    <submittedName>
        <fullName evidence="1">Uncharacterized protein</fullName>
    </submittedName>
</protein>
<name>A0A0S2FH36_LYSAN</name>
<dbReference type="AlphaFoldDB" id="A0A0S2FH36"/>
<keyword evidence="2" id="KW-1185">Reference proteome</keyword>